<gene>
    <name evidence="1" type="ORF">MPIPNATIZW_LOCUS13274</name>
</gene>
<evidence type="ECO:0000313" key="2">
    <source>
        <dbReference type="Proteomes" id="UP001314169"/>
    </source>
</evidence>
<dbReference type="EMBL" id="OY882861">
    <property type="protein sequence ID" value="CAK6444968.1"/>
    <property type="molecule type" value="Genomic_DNA"/>
</dbReference>
<evidence type="ECO:0000313" key="1">
    <source>
        <dbReference type="EMBL" id="CAK6444968.1"/>
    </source>
</evidence>
<proteinExistence type="predicted"/>
<keyword evidence="2" id="KW-1185">Reference proteome</keyword>
<dbReference type="Proteomes" id="UP001314169">
    <property type="component" value="Chromosome 4"/>
</dbReference>
<organism evidence="1 2">
    <name type="scientific">Pipistrellus nathusii</name>
    <name type="common">Nathusius' pipistrelle</name>
    <dbReference type="NCBI Taxonomy" id="59473"/>
    <lineage>
        <taxon>Eukaryota</taxon>
        <taxon>Metazoa</taxon>
        <taxon>Chordata</taxon>
        <taxon>Craniata</taxon>
        <taxon>Vertebrata</taxon>
        <taxon>Euteleostomi</taxon>
        <taxon>Mammalia</taxon>
        <taxon>Eutheria</taxon>
        <taxon>Laurasiatheria</taxon>
        <taxon>Chiroptera</taxon>
        <taxon>Yangochiroptera</taxon>
        <taxon>Vespertilionidae</taxon>
        <taxon>Pipistrellus</taxon>
    </lineage>
</organism>
<protein>
    <submittedName>
        <fullName evidence="1">Uncharacterized protein</fullName>
    </submittedName>
</protein>
<sequence length="109" mass="11839">MLGMSLFLAYLNKGVVCKLTITPTHKIAAPMWIQDDCHKMASRGGQLEKGNVGDQASRGGELRVPGLQGRAVRVDQPCREGQLGVTRWQRREVGGNQACRGGQFGGNPY</sequence>
<accession>A0ABP0A596</accession>
<reference evidence="1" key="1">
    <citation type="submission" date="2023-12" db="EMBL/GenBank/DDBJ databases">
        <authorList>
            <person name="Brown T."/>
        </authorList>
    </citation>
    <scope>NUCLEOTIDE SEQUENCE</scope>
</reference>
<name>A0ABP0A596_PIPNA</name>